<dbReference type="EMBL" id="JBFTWV010000035">
    <property type="protein sequence ID" value="KAL2795353.1"/>
    <property type="molecule type" value="Genomic_DNA"/>
</dbReference>
<protein>
    <submittedName>
        <fullName evidence="2">Uncharacterized protein</fullName>
    </submittedName>
</protein>
<accession>A0ABR4G8K4</accession>
<feature type="region of interest" description="Disordered" evidence="1">
    <location>
        <begin position="180"/>
        <end position="211"/>
    </location>
</feature>
<sequence length="297" mass="33791">MAPPTSKKKSVALFPVTKKRKDPRATESQEEQSALAKGRRTAVKWNHRRDKYLLLATFSQLNTPTPDWNQLSEMMGSDTYSPAMLQYDFNPCREPLSSLKRFLVLQEMSAAVMEDRQDRNAEVYPYEAGTENDDVVYISETTSQTAAPINNKLPPRPPTQPSDHSRVQFALPMTNAPFFTSQRASHKRSGSDEYSLPPPSNRTNSNHGEKVRHEYGAKVVNSTPRKTLRSDEWPDKTPSPRPVQRWPEERRVGMTWGFEVYGKRRHSDIYEGEQHKHYSPGKIPESITATSLATSAL</sequence>
<reference evidence="2 3" key="1">
    <citation type="submission" date="2024-07" db="EMBL/GenBank/DDBJ databases">
        <title>Section-level genome sequencing and comparative genomics of Aspergillus sections Usti and Cavernicolus.</title>
        <authorList>
            <consortium name="Lawrence Berkeley National Laboratory"/>
            <person name="Nybo J.L."/>
            <person name="Vesth T.C."/>
            <person name="Theobald S."/>
            <person name="Frisvad J.C."/>
            <person name="Larsen T.O."/>
            <person name="Kjaerboelling I."/>
            <person name="Rothschild-Mancinelli K."/>
            <person name="Lyhne E.K."/>
            <person name="Kogle M.E."/>
            <person name="Barry K."/>
            <person name="Clum A."/>
            <person name="Na H."/>
            <person name="Ledsgaard L."/>
            <person name="Lin J."/>
            <person name="Lipzen A."/>
            <person name="Kuo A."/>
            <person name="Riley R."/>
            <person name="Mondo S."/>
            <person name="Labutti K."/>
            <person name="Haridas S."/>
            <person name="Pangalinan J."/>
            <person name="Salamov A.A."/>
            <person name="Simmons B.A."/>
            <person name="Magnuson J.K."/>
            <person name="Chen J."/>
            <person name="Drula E."/>
            <person name="Henrissat B."/>
            <person name="Wiebenga A."/>
            <person name="Lubbers R.J."/>
            <person name="Gomes A.C."/>
            <person name="Makela M.R."/>
            <person name="Stajich J."/>
            <person name="Grigoriev I.V."/>
            <person name="Mortensen U.H."/>
            <person name="De Vries R.P."/>
            <person name="Baker S.E."/>
            <person name="Andersen M.R."/>
        </authorList>
    </citation>
    <scope>NUCLEOTIDE SEQUENCE [LARGE SCALE GENOMIC DNA]</scope>
    <source>
        <strain evidence="2 3">CBS 209.92</strain>
    </source>
</reference>
<feature type="region of interest" description="Disordered" evidence="1">
    <location>
        <begin position="1"/>
        <end position="37"/>
    </location>
</feature>
<comment type="caution">
    <text evidence="2">The sequence shown here is derived from an EMBL/GenBank/DDBJ whole genome shotgun (WGS) entry which is preliminary data.</text>
</comment>
<dbReference type="Proteomes" id="UP001610563">
    <property type="component" value="Unassembled WGS sequence"/>
</dbReference>
<proteinExistence type="predicted"/>
<organism evidence="2 3">
    <name type="scientific">Aspergillus keveii</name>
    <dbReference type="NCBI Taxonomy" id="714993"/>
    <lineage>
        <taxon>Eukaryota</taxon>
        <taxon>Fungi</taxon>
        <taxon>Dikarya</taxon>
        <taxon>Ascomycota</taxon>
        <taxon>Pezizomycotina</taxon>
        <taxon>Eurotiomycetes</taxon>
        <taxon>Eurotiomycetidae</taxon>
        <taxon>Eurotiales</taxon>
        <taxon>Aspergillaceae</taxon>
        <taxon>Aspergillus</taxon>
        <taxon>Aspergillus subgen. Nidulantes</taxon>
    </lineage>
</organism>
<feature type="region of interest" description="Disordered" evidence="1">
    <location>
        <begin position="145"/>
        <end position="165"/>
    </location>
</feature>
<keyword evidence="3" id="KW-1185">Reference proteome</keyword>
<gene>
    <name evidence="2" type="ORF">BJX66DRAFT_336920</name>
</gene>
<name>A0ABR4G8K4_9EURO</name>
<evidence type="ECO:0000313" key="2">
    <source>
        <dbReference type="EMBL" id="KAL2795353.1"/>
    </source>
</evidence>
<evidence type="ECO:0000313" key="3">
    <source>
        <dbReference type="Proteomes" id="UP001610563"/>
    </source>
</evidence>
<evidence type="ECO:0000256" key="1">
    <source>
        <dbReference type="SAM" id="MobiDB-lite"/>
    </source>
</evidence>
<feature type="compositionally biased region" description="Basic residues" evidence="1">
    <location>
        <begin position="1"/>
        <end position="10"/>
    </location>
</feature>
<feature type="region of interest" description="Disordered" evidence="1">
    <location>
        <begin position="223"/>
        <end position="244"/>
    </location>
</feature>